<organism evidence="1 2">
    <name type="scientific">Branchiostoma lanceolatum</name>
    <name type="common">Common lancelet</name>
    <name type="synonym">Amphioxus lanceolatum</name>
    <dbReference type="NCBI Taxonomy" id="7740"/>
    <lineage>
        <taxon>Eukaryota</taxon>
        <taxon>Metazoa</taxon>
        <taxon>Chordata</taxon>
        <taxon>Cephalochordata</taxon>
        <taxon>Leptocardii</taxon>
        <taxon>Amphioxiformes</taxon>
        <taxon>Branchiostomatidae</taxon>
        <taxon>Branchiostoma</taxon>
    </lineage>
</organism>
<dbReference type="OrthoDB" id="9991317at2759"/>
<dbReference type="PANTHER" id="PTHR19959:SF119">
    <property type="entry name" value="FUNGAL LIPASE-LIKE DOMAIN-CONTAINING PROTEIN"/>
    <property type="match status" value="1"/>
</dbReference>
<dbReference type="Pfam" id="PF13424">
    <property type="entry name" value="TPR_12"/>
    <property type="match status" value="1"/>
</dbReference>
<reference evidence="1" key="1">
    <citation type="submission" date="2022-01" db="EMBL/GenBank/DDBJ databases">
        <authorList>
            <person name="Braso-Vives M."/>
        </authorList>
    </citation>
    <scope>NUCLEOTIDE SEQUENCE</scope>
</reference>
<dbReference type="Gene3D" id="1.25.40.10">
    <property type="entry name" value="Tetratricopeptide repeat domain"/>
    <property type="match status" value="1"/>
</dbReference>
<dbReference type="PANTHER" id="PTHR19959">
    <property type="entry name" value="KINESIN LIGHT CHAIN"/>
    <property type="match status" value="1"/>
</dbReference>
<dbReference type="Proteomes" id="UP000838412">
    <property type="component" value="Chromosome 1"/>
</dbReference>
<dbReference type="AlphaFoldDB" id="A0A8J9VBH0"/>
<dbReference type="InterPro" id="IPR011990">
    <property type="entry name" value="TPR-like_helical_dom_sf"/>
</dbReference>
<protein>
    <submittedName>
        <fullName evidence="1">Hypp593 protein</fullName>
    </submittedName>
</protein>
<keyword evidence="2" id="KW-1185">Reference proteome</keyword>
<evidence type="ECO:0000313" key="1">
    <source>
        <dbReference type="EMBL" id="CAH1233114.1"/>
    </source>
</evidence>
<accession>A0A8J9VBH0</accession>
<sequence>MDETQFTKAAGLYQAALDRCDDSNGKETLKHRIKYAKKEKEMKKQRERLLPKNKEACNDNVLTSLLTSCQAGSGVIGVSNRERSIVRESNDKLANISDKIREDTDSAYQENMQEGCKALETGDLDMAEQKLAAALKSAHVKDQHVEEAESLHKLSGVYLKRGIQSKDGGDFTKAAALCNAALTMKSIYGESTAREDIALTLLYLGISWVYLGDNKKAIDYHEQSLQMMRRINGENSAHPAIVMSLTILSQALADLADYRKAANYKEQLLQVKRSTYDNGGWGKLWCKLWEEFGQGDRLNSTLHTSGDVIQWLQTKDISYVTDTSEAILNVTDVMF</sequence>
<dbReference type="SUPFAM" id="SSF48452">
    <property type="entry name" value="TPR-like"/>
    <property type="match status" value="1"/>
</dbReference>
<proteinExistence type="predicted"/>
<name>A0A8J9VBH0_BRALA</name>
<dbReference type="EMBL" id="OV696686">
    <property type="protein sequence ID" value="CAH1233114.1"/>
    <property type="molecule type" value="Genomic_DNA"/>
</dbReference>
<gene>
    <name evidence="1" type="primary">Hypp593</name>
    <name evidence="1" type="ORF">BLAG_LOCUS1971</name>
</gene>
<evidence type="ECO:0000313" key="2">
    <source>
        <dbReference type="Proteomes" id="UP000838412"/>
    </source>
</evidence>